<evidence type="ECO:0000256" key="1">
    <source>
        <dbReference type="SAM" id="MobiDB-lite"/>
    </source>
</evidence>
<comment type="caution">
    <text evidence="3">The sequence shown here is derived from an EMBL/GenBank/DDBJ whole genome shotgun (WGS) entry which is preliminary data.</text>
</comment>
<feature type="signal peptide" evidence="2">
    <location>
        <begin position="1"/>
        <end position="31"/>
    </location>
</feature>
<dbReference type="RefSeq" id="WP_151472884.1">
    <property type="nucleotide sequence ID" value="NZ_WBKG01000033.1"/>
</dbReference>
<dbReference type="PROSITE" id="PS51257">
    <property type="entry name" value="PROKAR_LIPOPROTEIN"/>
    <property type="match status" value="1"/>
</dbReference>
<proteinExistence type="predicted"/>
<protein>
    <submittedName>
        <fullName evidence="3">Uncharacterized protein</fullName>
    </submittedName>
</protein>
<gene>
    <name evidence="3" type="ORF">F8144_31665</name>
</gene>
<evidence type="ECO:0000256" key="2">
    <source>
        <dbReference type="SAM" id="SignalP"/>
    </source>
</evidence>
<evidence type="ECO:0000313" key="3">
    <source>
        <dbReference type="EMBL" id="KAB1981703.1"/>
    </source>
</evidence>
<feature type="compositionally biased region" description="Low complexity" evidence="1">
    <location>
        <begin position="136"/>
        <end position="153"/>
    </location>
</feature>
<sequence length="308" mass="32871">MPHPDQRVRTVRRLAPVLLLGLALPALSACAGGEGDRPPVSGHAAPAARPVTVTHAMPSDITDVVLPVSGTDSRWTQGLDALPRQAADEVTRRCVASHGAAMPAQPPVSFIRYSDVPDLGFIAGHGFDAVPVPGASGTAPAAGSPATAAASGPDATQRTCLTRGATVAADFRKSYLSLQNQWWQAITSLKSSPEASAAFGGFSDCLARHEVRAKDESAFFDLVDERLQAGDTKGDRSLGATYAACMKPVESARVPLRERLRDGFREEHREEIEKMRTELPREIRELEQRYGIRISFPAPEPGPLNPAP</sequence>
<accession>A0A7J5D8C3</accession>
<feature type="chain" id="PRO_5029888728" evidence="2">
    <location>
        <begin position="32"/>
        <end position="308"/>
    </location>
</feature>
<evidence type="ECO:0000313" key="4">
    <source>
        <dbReference type="Proteomes" id="UP000442990"/>
    </source>
</evidence>
<name>A0A7J5D8C3_9ACTN</name>
<dbReference type="AlphaFoldDB" id="A0A7J5D8C3"/>
<keyword evidence="4" id="KW-1185">Reference proteome</keyword>
<dbReference type="EMBL" id="WBKG01000033">
    <property type="protein sequence ID" value="KAB1981703.1"/>
    <property type="molecule type" value="Genomic_DNA"/>
</dbReference>
<reference evidence="3 4" key="1">
    <citation type="submission" date="2019-09" db="EMBL/GenBank/DDBJ databases">
        <title>Isolation and identification of active actinomycetes.</title>
        <authorList>
            <person name="Yu Z."/>
            <person name="Han C."/>
            <person name="Yu B."/>
        </authorList>
    </citation>
    <scope>NUCLEOTIDE SEQUENCE [LARGE SCALE GENOMIC DNA]</scope>
    <source>
        <strain evidence="3 4">NEAU-H2</strain>
    </source>
</reference>
<feature type="region of interest" description="Disordered" evidence="1">
    <location>
        <begin position="136"/>
        <end position="155"/>
    </location>
</feature>
<organism evidence="3 4">
    <name type="scientific">Streptomyces triticiradicis</name>
    <dbReference type="NCBI Taxonomy" id="2651189"/>
    <lineage>
        <taxon>Bacteria</taxon>
        <taxon>Bacillati</taxon>
        <taxon>Actinomycetota</taxon>
        <taxon>Actinomycetes</taxon>
        <taxon>Kitasatosporales</taxon>
        <taxon>Streptomycetaceae</taxon>
        <taxon>Streptomyces</taxon>
    </lineage>
</organism>
<dbReference type="Proteomes" id="UP000442990">
    <property type="component" value="Unassembled WGS sequence"/>
</dbReference>
<keyword evidence="2" id="KW-0732">Signal</keyword>